<organism evidence="6 8">
    <name type="scientific">Dracunculus medinensis</name>
    <name type="common">Guinea worm</name>
    <dbReference type="NCBI Taxonomy" id="318479"/>
    <lineage>
        <taxon>Eukaryota</taxon>
        <taxon>Metazoa</taxon>
        <taxon>Ecdysozoa</taxon>
        <taxon>Nematoda</taxon>
        <taxon>Chromadorea</taxon>
        <taxon>Rhabditida</taxon>
        <taxon>Spirurina</taxon>
        <taxon>Dracunculoidea</taxon>
        <taxon>Dracunculidae</taxon>
        <taxon>Dracunculus</taxon>
    </lineage>
</organism>
<dbReference type="WBParaSite" id="DME_0000468701-mRNA-1">
    <property type="protein sequence ID" value="DME_0000468701-mRNA-1"/>
    <property type="gene ID" value="DME_0000468701"/>
</dbReference>
<feature type="domain" description="NR LBD" evidence="4">
    <location>
        <begin position="14"/>
        <end position="66"/>
    </location>
</feature>
<evidence type="ECO:0000259" key="4">
    <source>
        <dbReference type="Pfam" id="PF00104"/>
    </source>
</evidence>
<dbReference type="OrthoDB" id="5771769at2759"/>
<evidence type="ECO:0000256" key="2">
    <source>
        <dbReference type="ARBA" id="ARBA00023163"/>
    </source>
</evidence>
<reference evidence="5 7" key="2">
    <citation type="submission" date="2018-11" db="EMBL/GenBank/DDBJ databases">
        <authorList>
            <consortium name="Pathogen Informatics"/>
        </authorList>
    </citation>
    <scope>NUCLEOTIDE SEQUENCE [LARGE SCALE GENOMIC DNA]</scope>
</reference>
<keyword evidence="1" id="KW-0805">Transcription regulation</keyword>
<dbReference type="Proteomes" id="UP000274756">
    <property type="component" value="Unassembled WGS sequence"/>
</dbReference>
<keyword evidence="7" id="KW-1185">Reference proteome</keyword>
<accession>A0A0N4UBT4</accession>
<evidence type="ECO:0000313" key="6">
    <source>
        <dbReference type="Proteomes" id="UP000038040"/>
    </source>
</evidence>
<dbReference type="EMBL" id="UYYG01001170">
    <property type="protein sequence ID" value="VDN58597.1"/>
    <property type="molecule type" value="Genomic_DNA"/>
</dbReference>
<dbReference type="InterPro" id="IPR050274">
    <property type="entry name" value="Nuclear_hormone_rcpt_NR2"/>
</dbReference>
<dbReference type="STRING" id="318479.A0A0N4UBT4"/>
<dbReference type="Proteomes" id="UP000038040">
    <property type="component" value="Unplaced"/>
</dbReference>
<sequence length="81" mass="9310">MYRSSEARGLKNFPQVEDFQDEAQQLLARHSISRGATRFGRLLLILPLLRTIRAEKIDKVFFAGTFGNTSIEKMICKMYKG</sequence>
<dbReference type="SUPFAM" id="SSF48508">
    <property type="entry name" value="Nuclear receptor ligand-binding domain"/>
    <property type="match status" value="1"/>
</dbReference>
<name>A0A0N4UBT4_DRAME</name>
<dbReference type="PANTHER" id="PTHR24083">
    <property type="entry name" value="NUCLEAR HORMONE RECEPTOR"/>
    <property type="match status" value="1"/>
</dbReference>
<evidence type="ECO:0000256" key="3">
    <source>
        <dbReference type="ARBA" id="ARBA00023170"/>
    </source>
</evidence>
<keyword evidence="2" id="KW-0804">Transcription</keyword>
<reference evidence="8" key="1">
    <citation type="submission" date="2017-02" db="UniProtKB">
        <authorList>
            <consortium name="WormBaseParasite"/>
        </authorList>
    </citation>
    <scope>IDENTIFICATION</scope>
</reference>
<protein>
    <submittedName>
        <fullName evidence="8">NR LBD domain-containing protein</fullName>
    </submittedName>
</protein>
<keyword evidence="3" id="KW-0675">Receptor</keyword>
<evidence type="ECO:0000256" key="1">
    <source>
        <dbReference type="ARBA" id="ARBA00023015"/>
    </source>
</evidence>
<evidence type="ECO:0000313" key="8">
    <source>
        <dbReference type="WBParaSite" id="DME_0000468701-mRNA-1"/>
    </source>
</evidence>
<dbReference type="InterPro" id="IPR000536">
    <property type="entry name" value="Nucl_hrmn_rcpt_lig-bd"/>
</dbReference>
<dbReference type="AlphaFoldDB" id="A0A0N4UBT4"/>
<evidence type="ECO:0000313" key="7">
    <source>
        <dbReference type="Proteomes" id="UP000274756"/>
    </source>
</evidence>
<dbReference type="Pfam" id="PF00104">
    <property type="entry name" value="Hormone_recep"/>
    <property type="match status" value="1"/>
</dbReference>
<dbReference type="Gene3D" id="1.10.565.10">
    <property type="entry name" value="Retinoid X Receptor"/>
    <property type="match status" value="1"/>
</dbReference>
<dbReference type="InterPro" id="IPR035500">
    <property type="entry name" value="NHR-like_dom_sf"/>
</dbReference>
<evidence type="ECO:0000313" key="5">
    <source>
        <dbReference type="EMBL" id="VDN58597.1"/>
    </source>
</evidence>
<gene>
    <name evidence="5" type="ORF">DME_LOCUS8570</name>
</gene>
<proteinExistence type="predicted"/>